<dbReference type="AlphaFoldDB" id="A0AAN0P882"/>
<evidence type="ECO:0000313" key="6">
    <source>
        <dbReference type="EMBL" id="ADI90668.1"/>
    </source>
</evidence>
<dbReference type="Pfam" id="PF00440">
    <property type="entry name" value="TetR_N"/>
    <property type="match status" value="1"/>
</dbReference>
<keyword evidence="1" id="KW-0805">Transcription regulation</keyword>
<organism evidence="6 7">
    <name type="scientific">Acinetobacter oleivorans (strain JCM 16667 / KCTC 23045 / DR1)</name>
    <dbReference type="NCBI Taxonomy" id="436717"/>
    <lineage>
        <taxon>Bacteria</taxon>
        <taxon>Pseudomonadati</taxon>
        <taxon>Pseudomonadota</taxon>
        <taxon>Gammaproteobacteria</taxon>
        <taxon>Moraxellales</taxon>
        <taxon>Moraxellaceae</taxon>
        <taxon>Acinetobacter</taxon>
    </lineage>
</organism>
<dbReference type="GO" id="GO:0003677">
    <property type="term" value="F:DNA binding"/>
    <property type="evidence" value="ECO:0007669"/>
    <property type="project" value="UniProtKB-UniRule"/>
</dbReference>
<dbReference type="InterPro" id="IPR009057">
    <property type="entry name" value="Homeodomain-like_sf"/>
</dbReference>
<accession>A0AAN0P882</accession>
<feature type="DNA-binding region" description="H-T-H motif" evidence="4">
    <location>
        <begin position="37"/>
        <end position="56"/>
    </location>
</feature>
<dbReference type="Proteomes" id="UP000000392">
    <property type="component" value="Chromosome"/>
</dbReference>
<keyword evidence="3" id="KW-0804">Transcription</keyword>
<dbReference type="InterPro" id="IPR025996">
    <property type="entry name" value="MT1864/Rv1816-like_C"/>
</dbReference>
<dbReference type="InterPro" id="IPR036271">
    <property type="entry name" value="Tet_transcr_reg_TetR-rel_C_sf"/>
</dbReference>
<feature type="domain" description="HTH tetR-type" evidence="5">
    <location>
        <begin position="14"/>
        <end position="74"/>
    </location>
</feature>
<dbReference type="Pfam" id="PF13305">
    <property type="entry name" value="TetR_C_33"/>
    <property type="match status" value="1"/>
</dbReference>
<keyword evidence="2 4" id="KW-0238">DNA-binding</keyword>
<sequence length="232" mass="25983">MLFLLRNNFVMEKKSPRTRLLEAAMRIIENQGPSQIKARTVALEAGQSTMGVYTHFGGVPELLQAIADEGFTQQARLFKSIENTDEPMTNMCLMALECRNFAMANPHLYDLMFGLSIQGRYTPLRRSEASANESTEAFKNSYSYLRQECVNLIEAKYIRDIDPDVMAAQLWSALHGFIMLELGQHFTSCPNPTTEILIPMCINLIVGLGAEAQIAENAANKALTIWNSKNIV</sequence>
<dbReference type="GeneID" id="9382201"/>
<evidence type="ECO:0000256" key="2">
    <source>
        <dbReference type="ARBA" id="ARBA00023125"/>
    </source>
</evidence>
<evidence type="ECO:0000259" key="5">
    <source>
        <dbReference type="PROSITE" id="PS50977"/>
    </source>
</evidence>
<evidence type="ECO:0000256" key="1">
    <source>
        <dbReference type="ARBA" id="ARBA00023015"/>
    </source>
</evidence>
<protein>
    <submittedName>
        <fullName evidence="6">TetR family transcriptional regulator</fullName>
    </submittedName>
</protein>
<dbReference type="SUPFAM" id="SSF48498">
    <property type="entry name" value="Tetracyclin repressor-like, C-terminal domain"/>
    <property type="match status" value="1"/>
</dbReference>
<dbReference type="InterPro" id="IPR001647">
    <property type="entry name" value="HTH_TetR"/>
</dbReference>
<reference evidence="6 7" key="1">
    <citation type="journal article" date="2010" name="J. Bacteriol.">
        <title>Complete genome sequence of the diesel-degrading Acinetobacter sp. strain DR1.</title>
        <authorList>
            <person name="Jung J."/>
            <person name="Baek J.H."/>
            <person name="Park W."/>
        </authorList>
    </citation>
    <scope>NUCLEOTIDE SEQUENCE [LARGE SCALE GENOMIC DNA]</scope>
    <source>
        <strain evidence="7">JCM 16667 / KCTC 23045 / DR1</strain>
    </source>
</reference>
<dbReference type="Gene3D" id="1.10.357.10">
    <property type="entry name" value="Tetracycline Repressor, domain 2"/>
    <property type="match status" value="1"/>
</dbReference>
<evidence type="ECO:0000256" key="4">
    <source>
        <dbReference type="PROSITE-ProRule" id="PRU00335"/>
    </source>
</evidence>
<dbReference type="PROSITE" id="PS50977">
    <property type="entry name" value="HTH_TETR_2"/>
    <property type="match status" value="1"/>
</dbReference>
<dbReference type="EMBL" id="CP002080">
    <property type="protein sequence ID" value="ADI90668.1"/>
    <property type="molecule type" value="Genomic_DNA"/>
</dbReference>
<dbReference type="SUPFAM" id="SSF46689">
    <property type="entry name" value="Homeodomain-like"/>
    <property type="match status" value="1"/>
</dbReference>
<gene>
    <name evidence="6" type="ordered locus">AOLE_08895</name>
</gene>
<dbReference type="RefSeq" id="WP_013197756.1">
    <property type="nucleotide sequence ID" value="NC_014259.1"/>
</dbReference>
<dbReference type="KEGG" id="acd:AOLE_08895"/>
<proteinExistence type="predicted"/>
<evidence type="ECO:0000256" key="3">
    <source>
        <dbReference type="ARBA" id="ARBA00023163"/>
    </source>
</evidence>
<evidence type="ECO:0000313" key="7">
    <source>
        <dbReference type="Proteomes" id="UP000000392"/>
    </source>
</evidence>
<name>A0AAN0P882_ACISD</name>